<evidence type="ECO:0000313" key="7">
    <source>
        <dbReference type="EMBL" id="RDY23896.1"/>
    </source>
</evidence>
<dbReference type="Proteomes" id="UP000243494">
    <property type="component" value="Unassembled WGS sequence"/>
</dbReference>
<evidence type="ECO:0000259" key="6">
    <source>
        <dbReference type="Pfam" id="PF08281"/>
    </source>
</evidence>
<keyword evidence="2" id="KW-0805">Transcription regulation</keyword>
<dbReference type="Gene3D" id="1.10.10.10">
    <property type="entry name" value="Winged helix-like DNA-binding domain superfamily/Winged helix DNA-binding domain"/>
    <property type="match status" value="1"/>
</dbReference>
<dbReference type="SUPFAM" id="SSF88946">
    <property type="entry name" value="Sigma2 domain of RNA polymerase sigma factors"/>
    <property type="match status" value="1"/>
</dbReference>
<dbReference type="Pfam" id="PF04542">
    <property type="entry name" value="Sigma70_r2"/>
    <property type="match status" value="1"/>
</dbReference>
<dbReference type="GO" id="GO:0006352">
    <property type="term" value="P:DNA-templated transcription initiation"/>
    <property type="evidence" value="ECO:0007669"/>
    <property type="project" value="InterPro"/>
</dbReference>
<evidence type="ECO:0000256" key="2">
    <source>
        <dbReference type="ARBA" id="ARBA00023015"/>
    </source>
</evidence>
<keyword evidence="3" id="KW-0731">Sigma factor</keyword>
<dbReference type="Pfam" id="PF08281">
    <property type="entry name" value="Sigma70_r4_2"/>
    <property type="match status" value="1"/>
</dbReference>
<comment type="similarity">
    <text evidence="1">Belongs to the sigma-70 factor family. ECF subfamily.</text>
</comment>
<keyword evidence="8" id="KW-1185">Reference proteome</keyword>
<evidence type="ECO:0000259" key="5">
    <source>
        <dbReference type="Pfam" id="PF04542"/>
    </source>
</evidence>
<dbReference type="AlphaFoldDB" id="A0A255IDG5"/>
<dbReference type="InterPro" id="IPR013249">
    <property type="entry name" value="RNA_pol_sigma70_r4_t2"/>
</dbReference>
<evidence type="ECO:0000256" key="1">
    <source>
        <dbReference type="ARBA" id="ARBA00010641"/>
    </source>
</evidence>
<name>A0A255IDG5_9FIRM</name>
<protein>
    <submittedName>
        <fullName evidence="7">Sigma-70 family RNA polymerase sigma factor</fullName>
    </submittedName>
</protein>
<dbReference type="RefSeq" id="WP_095405063.1">
    <property type="nucleotide sequence ID" value="NZ_NOJZ02000007.1"/>
</dbReference>
<dbReference type="CDD" id="cd06171">
    <property type="entry name" value="Sigma70_r4"/>
    <property type="match status" value="1"/>
</dbReference>
<dbReference type="InterPro" id="IPR013325">
    <property type="entry name" value="RNA_pol_sigma_r2"/>
</dbReference>
<feature type="domain" description="RNA polymerase sigma factor 70 region 4 type 2" evidence="6">
    <location>
        <begin position="103"/>
        <end position="154"/>
    </location>
</feature>
<dbReference type="SUPFAM" id="SSF88659">
    <property type="entry name" value="Sigma3 and sigma4 domains of RNA polymerase sigma factors"/>
    <property type="match status" value="1"/>
</dbReference>
<accession>A0A255IDG5</accession>
<dbReference type="EMBL" id="NOJZ02000007">
    <property type="protein sequence ID" value="RDY23896.1"/>
    <property type="molecule type" value="Genomic_DNA"/>
</dbReference>
<keyword evidence="4" id="KW-0804">Transcription</keyword>
<proteinExistence type="inferred from homology"/>
<dbReference type="Gene3D" id="1.10.1740.10">
    <property type="match status" value="1"/>
</dbReference>
<dbReference type="InterPro" id="IPR013324">
    <property type="entry name" value="RNA_pol_sigma_r3/r4-like"/>
</dbReference>
<reference evidence="7 8" key="1">
    <citation type="journal article" date="2017" name="Genome Announc.">
        <title>Draft Genome Sequence of Romboutsia maritimum sp. nov. Strain CCRI-22766(T), Isolated from Coastal Estuarine Mud.</title>
        <authorList>
            <person name="Maheux A.F."/>
            <person name="Boudreau D.K."/>
            <person name="Berube E."/>
            <person name="Boissinot M."/>
            <person name="Raymond F."/>
            <person name="Brodeur S."/>
            <person name="Corbeil J."/>
            <person name="Brightwell G."/>
            <person name="Broda D."/>
            <person name="Omar R.F."/>
            <person name="Bergeron M.G."/>
        </authorList>
    </citation>
    <scope>NUCLEOTIDE SEQUENCE [LARGE SCALE GENOMIC DNA]</scope>
    <source>
        <strain evidence="7 8">CCRI-22766</strain>
    </source>
</reference>
<sequence length="160" mass="18999">MFKGLKRKKVEAYIIENKNSFYRIAYSYTKNEDDALDVVQESIYKALYSVEGLKEISSVKSWFYKILVRTSIDYIRKNKKYINMVDISQINDNGKNDKYKDLDLQEALDHLDIEYKTIVILRYFEDLKIDEIASILDENINTVKTRLYSALKKLRVEIEN</sequence>
<comment type="caution">
    <text evidence="7">The sequence shown here is derived from an EMBL/GenBank/DDBJ whole genome shotgun (WGS) entry which is preliminary data.</text>
</comment>
<dbReference type="InterPro" id="IPR039425">
    <property type="entry name" value="RNA_pol_sigma-70-like"/>
</dbReference>
<dbReference type="GO" id="GO:0003677">
    <property type="term" value="F:DNA binding"/>
    <property type="evidence" value="ECO:0007669"/>
    <property type="project" value="InterPro"/>
</dbReference>
<evidence type="ECO:0000313" key="8">
    <source>
        <dbReference type="Proteomes" id="UP000243494"/>
    </source>
</evidence>
<dbReference type="InterPro" id="IPR007627">
    <property type="entry name" value="RNA_pol_sigma70_r2"/>
</dbReference>
<dbReference type="InterPro" id="IPR036388">
    <property type="entry name" value="WH-like_DNA-bd_sf"/>
</dbReference>
<dbReference type="PANTHER" id="PTHR43133:SF60">
    <property type="entry name" value="RNA POLYMERASE SIGMA FACTOR SIGV"/>
    <property type="match status" value="1"/>
</dbReference>
<dbReference type="GO" id="GO:0016987">
    <property type="term" value="F:sigma factor activity"/>
    <property type="evidence" value="ECO:0007669"/>
    <property type="project" value="UniProtKB-KW"/>
</dbReference>
<dbReference type="InterPro" id="IPR014284">
    <property type="entry name" value="RNA_pol_sigma-70_dom"/>
</dbReference>
<organism evidence="7 8">
    <name type="scientific">Romboutsia maritimum</name>
    <dbReference type="NCBI Taxonomy" id="2020948"/>
    <lineage>
        <taxon>Bacteria</taxon>
        <taxon>Bacillati</taxon>
        <taxon>Bacillota</taxon>
        <taxon>Clostridia</taxon>
        <taxon>Peptostreptococcales</taxon>
        <taxon>Peptostreptococcaceae</taxon>
        <taxon>Romboutsia</taxon>
    </lineage>
</organism>
<dbReference type="NCBIfam" id="TIGR02937">
    <property type="entry name" value="sigma70-ECF"/>
    <property type="match status" value="1"/>
</dbReference>
<dbReference type="OrthoDB" id="9782703at2"/>
<evidence type="ECO:0000256" key="4">
    <source>
        <dbReference type="ARBA" id="ARBA00023163"/>
    </source>
</evidence>
<evidence type="ECO:0000256" key="3">
    <source>
        <dbReference type="ARBA" id="ARBA00023082"/>
    </source>
</evidence>
<feature type="domain" description="RNA polymerase sigma-70 region 2" evidence="5">
    <location>
        <begin position="17"/>
        <end position="80"/>
    </location>
</feature>
<dbReference type="PANTHER" id="PTHR43133">
    <property type="entry name" value="RNA POLYMERASE ECF-TYPE SIGMA FACTO"/>
    <property type="match status" value="1"/>
</dbReference>
<gene>
    <name evidence="7" type="ORF">CHF27_005965</name>
</gene>